<evidence type="ECO:0000256" key="1">
    <source>
        <dbReference type="SAM" id="MobiDB-lite"/>
    </source>
</evidence>
<dbReference type="AlphaFoldDB" id="A0AAW1R727"/>
<reference evidence="2 3" key="1">
    <citation type="journal article" date="2024" name="Nat. Commun.">
        <title>Phylogenomics reveals the evolutionary origins of lichenization in chlorophyte algae.</title>
        <authorList>
            <person name="Puginier C."/>
            <person name="Libourel C."/>
            <person name="Otte J."/>
            <person name="Skaloud P."/>
            <person name="Haon M."/>
            <person name="Grisel S."/>
            <person name="Petersen M."/>
            <person name="Berrin J.G."/>
            <person name="Delaux P.M."/>
            <person name="Dal Grande F."/>
            <person name="Keller J."/>
        </authorList>
    </citation>
    <scope>NUCLEOTIDE SEQUENCE [LARGE SCALE GENOMIC DNA]</scope>
    <source>
        <strain evidence="2 3">SAG 2043</strain>
    </source>
</reference>
<proteinExistence type="predicted"/>
<evidence type="ECO:0000313" key="2">
    <source>
        <dbReference type="EMBL" id="KAK9829559.1"/>
    </source>
</evidence>
<name>A0AAW1R727_9CHLO</name>
<comment type="caution">
    <text evidence="2">The sequence shown here is derived from an EMBL/GenBank/DDBJ whole genome shotgun (WGS) entry which is preliminary data.</text>
</comment>
<keyword evidence="3" id="KW-1185">Reference proteome</keyword>
<accession>A0AAW1R727</accession>
<dbReference type="EMBL" id="JALJOR010000001">
    <property type="protein sequence ID" value="KAK9829559.1"/>
    <property type="molecule type" value="Genomic_DNA"/>
</dbReference>
<dbReference type="Proteomes" id="UP001489004">
    <property type="component" value="Unassembled WGS sequence"/>
</dbReference>
<organism evidence="2 3">
    <name type="scientific">[Myrmecia] bisecta</name>
    <dbReference type="NCBI Taxonomy" id="41462"/>
    <lineage>
        <taxon>Eukaryota</taxon>
        <taxon>Viridiplantae</taxon>
        <taxon>Chlorophyta</taxon>
        <taxon>core chlorophytes</taxon>
        <taxon>Trebouxiophyceae</taxon>
        <taxon>Trebouxiales</taxon>
        <taxon>Trebouxiaceae</taxon>
        <taxon>Myrmecia</taxon>
    </lineage>
</organism>
<evidence type="ECO:0000313" key="3">
    <source>
        <dbReference type="Proteomes" id="UP001489004"/>
    </source>
</evidence>
<feature type="region of interest" description="Disordered" evidence="1">
    <location>
        <begin position="1"/>
        <end position="73"/>
    </location>
</feature>
<gene>
    <name evidence="2" type="ORF">WJX72_006488</name>
</gene>
<sequence>MSRTPISQGNLAQAQSQIAGSPDTASACPVASKGTHPAEKFSSEQAAAATAASSPLQAEEPAKQGPAASVATTQHCIPQLDTKLEATESAETTDPLDACHTAVAYAEAVLAGLPPSDEAVQMAKLASSAGNTLEEVMQFNYAASSSREATGHTRLEGSDELGDSYQDVSSWCDPQEFAQFLKERQERKDRGLPPRDWKRLKKRRLAVKEKIKRQQLL</sequence>
<protein>
    <submittedName>
        <fullName evidence="2">Uncharacterized protein</fullName>
    </submittedName>
</protein>
<feature type="compositionally biased region" description="Low complexity" evidence="1">
    <location>
        <begin position="43"/>
        <end position="54"/>
    </location>
</feature>
<feature type="compositionally biased region" description="Polar residues" evidence="1">
    <location>
        <begin position="1"/>
        <end position="19"/>
    </location>
</feature>